<proteinExistence type="predicted"/>
<gene>
    <name evidence="1" type="ORF">SHY70_12485</name>
</gene>
<dbReference type="Proteomes" id="UP001270004">
    <property type="component" value="Unassembled WGS sequence"/>
</dbReference>
<organism evidence="1 2">
    <name type="scientific">Streptococcus suis</name>
    <dbReference type="NCBI Taxonomy" id="1307"/>
    <lineage>
        <taxon>Bacteria</taxon>
        <taxon>Bacillati</taxon>
        <taxon>Bacillota</taxon>
        <taxon>Bacilli</taxon>
        <taxon>Lactobacillales</taxon>
        <taxon>Streptococcaceae</taxon>
        <taxon>Streptococcus</taxon>
    </lineage>
</organism>
<feature type="non-terminal residue" evidence="1">
    <location>
        <position position="147"/>
    </location>
</feature>
<evidence type="ECO:0000313" key="1">
    <source>
        <dbReference type="EMBL" id="MDX5039067.1"/>
    </source>
</evidence>
<sequence length="147" mass="16816">VQSTIAAFIEEYWTKLHSLHTDTNTRQLKEAMLADIKERLSQFDQVDIYEGYQIIAEIWTKSLTHDAELIEQLGFYEAGRTREPNMVSKGKNKEKVQDGWNGVIIPNSLIASECYGEELAHIESLKNRISEIDSEVSELVENAKVED</sequence>
<reference evidence="1" key="1">
    <citation type="submission" date="2023-11" db="EMBL/GenBank/DDBJ databases">
        <title>Antimicrobial resistance in invasive Streptococcus suis isolated in Spain and the associated genetic mechanisms.</title>
        <authorList>
            <person name="Uruen C."/>
            <person name="Arenas J.A."/>
        </authorList>
    </citation>
    <scope>NUCLEOTIDE SEQUENCE</scope>
    <source>
        <strain evidence="1">Ss_70</strain>
    </source>
</reference>
<dbReference type="EMBL" id="JAWWZK010000302">
    <property type="protein sequence ID" value="MDX5039067.1"/>
    <property type="molecule type" value="Genomic_DNA"/>
</dbReference>
<accession>A0AAW9DL31</accession>
<dbReference type="AlphaFoldDB" id="A0AAW9DL31"/>
<protein>
    <submittedName>
        <fullName evidence="1">Type I restriction-modification system subunit M</fullName>
    </submittedName>
</protein>
<comment type="caution">
    <text evidence="1">The sequence shown here is derived from an EMBL/GenBank/DDBJ whole genome shotgun (WGS) entry which is preliminary data.</text>
</comment>
<evidence type="ECO:0000313" key="2">
    <source>
        <dbReference type="Proteomes" id="UP001270004"/>
    </source>
</evidence>
<name>A0AAW9DL31_STRSU</name>
<feature type="non-terminal residue" evidence="1">
    <location>
        <position position="1"/>
    </location>
</feature>